<keyword evidence="2" id="KW-1185">Reference proteome</keyword>
<accession>A0ACB9YPA3</accession>
<proteinExistence type="predicted"/>
<reference evidence="1 2" key="1">
    <citation type="journal article" date="2022" name="New Phytol.">
        <title>Ecological generalism drives hyperdiversity of secondary metabolite gene clusters in xylarialean endophytes.</title>
        <authorList>
            <person name="Franco M.E.E."/>
            <person name="Wisecaver J.H."/>
            <person name="Arnold A.E."/>
            <person name="Ju Y.M."/>
            <person name="Slot J.C."/>
            <person name="Ahrendt S."/>
            <person name="Moore L.P."/>
            <person name="Eastman K.E."/>
            <person name="Scott K."/>
            <person name="Konkel Z."/>
            <person name="Mondo S.J."/>
            <person name="Kuo A."/>
            <person name="Hayes R.D."/>
            <person name="Haridas S."/>
            <person name="Andreopoulos B."/>
            <person name="Riley R."/>
            <person name="LaButti K."/>
            <person name="Pangilinan J."/>
            <person name="Lipzen A."/>
            <person name="Amirebrahimi M."/>
            <person name="Yan J."/>
            <person name="Adam C."/>
            <person name="Keymanesh K."/>
            <person name="Ng V."/>
            <person name="Louie K."/>
            <person name="Northen T."/>
            <person name="Drula E."/>
            <person name="Henrissat B."/>
            <person name="Hsieh H.M."/>
            <person name="Youens-Clark K."/>
            <person name="Lutzoni F."/>
            <person name="Miadlikowska J."/>
            <person name="Eastwood D.C."/>
            <person name="Hamelin R.C."/>
            <person name="Grigoriev I.V."/>
            <person name="U'Ren J.M."/>
        </authorList>
    </citation>
    <scope>NUCLEOTIDE SEQUENCE [LARGE SCALE GENOMIC DNA]</scope>
    <source>
        <strain evidence="1 2">CBS 119005</strain>
    </source>
</reference>
<dbReference type="Proteomes" id="UP001497700">
    <property type="component" value="Unassembled WGS sequence"/>
</dbReference>
<gene>
    <name evidence="1" type="ORF">F4820DRAFT_435706</name>
</gene>
<dbReference type="EMBL" id="MU393572">
    <property type="protein sequence ID" value="KAI4860803.1"/>
    <property type="molecule type" value="Genomic_DNA"/>
</dbReference>
<evidence type="ECO:0000313" key="2">
    <source>
        <dbReference type="Proteomes" id="UP001497700"/>
    </source>
</evidence>
<comment type="caution">
    <text evidence="1">The sequence shown here is derived from an EMBL/GenBank/DDBJ whole genome shotgun (WGS) entry which is preliminary data.</text>
</comment>
<protein>
    <submittedName>
        <fullName evidence="1">Cupredoxin</fullName>
    </submittedName>
</protein>
<evidence type="ECO:0000313" key="1">
    <source>
        <dbReference type="EMBL" id="KAI4860803.1"/>
    </source>
</evidence>
<organism evidence="1 2">
    <name type="scientific">Hypoxylon rubiginosum</name>
    <dbReference type="NCBI Taxonomy" id="110542"/>
    <lineage>
        <taxon>Eukaryota</taxon>
        <taxon>Fungi</taxon>
        <taxon>Dikarya</taxon>
        <taxon>Ascomycota</taxon>
        <taxon>Pezizomycotina</taxon>
        <taxon>Sordariomycetes</taxon>
        <taxon>Xylariomycetidae</taxon>
        <taxon>Xylariales</taxon>
        <taxon>Hypoxylaceae</taxon>
        <taxon>Hypoxylon</taxon>
    </lineage>
</organism>
<name>A0ACB9YPA3_9PEZI</name>
<sequence length="310" mass="30645">MKYATALSLAVAPLAIAKAVNNVYPAEKRNGHLKEISGAAGVGQSLNIIEGLSLGSTTQVIVIWANPGNNAQTTTLHEQVTVTQTVTAGGAAATEAATTTAAAGAAATHTVIVGGAAGLVYTPSEIQANVGDMVIFEFMSANHTASQSTFAEPCKLMAGGMDSGFQPNANNTVNPPPKVAMQVMTTDPLWFYCRQSGHCGKGMTFSINPTAAKTQAMFQAMAIAQNGTGAGSAITGNATTSAVDGSAATSTAAAGAAATSAINMGSGLVEGGACVCAVQCSTGSFPAVAAQGIGAFGGFSGSLPAAMMEV</sequence>